<feature type="domain" description="ABC transmembrane type-1" evidence="8">
    <location>
        <begin position="88"/>
        <end position="268"/>
    </location>
</feature>
<evidence type="ECO:0000256" key="4">
    <source>
        <dbReference type="ARBA" id="ARBA00022692"/>
    </source>
</evidence>
<keyword evidence="6 7" id="KW-0472">Membrane</keyword>
<evidence type="ECO:0000256" key="6">
    <source>
        <dbReference type="ARBA" id="ARBA00023136"/>
    </source>
</evidence>
<name>A0ABU0F8A6_9HYPH</name>
<dbReference type="SUPFAM" id="SSF161098">
    <property type="entry name" value="MetI-like"/>
    <property type="match status" value="1"/>
</dbReference>
<dbReference type="PROSITE" id="PS50928">
    <property type="entry name" value="ABC_TM1"/>
    <property type="match status" value="1"/>
</dbReference>
<feature type="transmembrane region" description="Helical" evidence="7">
    <location>
        <begin position="154"/>
        <end position="173"/>
    </location>
</feature>
<keyword evidence="10" id="KW-1185">Reference proteome</keyword>
<dbReference type="PANTHER" id="PTHR30151:SF38">
    <property type="entry name" value="ALIPHATIC SULFONATES TRANSPORT PERMEASE PROTEIN SSUC-RELATED"/>
    <property type="match status" value="1"/>
</dbReference>
<feature type="transmembrane region" description="Helical" evidence="7">
    <location>
        <begin position="250"/>
        <end position="268"/>
    </location>
</feature>
<evidence type="ECO:0000256" key="2">
    <source>
        <dbReference type="ARBA" id="ARBA00022448"/>
    </source>
</evidence>
<dbReference type="Pfam" id="PF00528">
    <property type="entry name" value="BPD_transp_1"/>
    <property type="match status" value="1"/>
</dbReference>
<organism evidence="9 10">
    <name type="scientific">Labrys monachus</name>
    <dbReference type="NCBI Taxonomy" id="217067"/>
    <lineage>
        <taxon>Bacteria</taxon>
        <taxon>Pseudomonadati</taxon>
        <taxon>Pseudomonadota</taxon>
        <taxon>Alphaproteobacteria</taxon>
        <taxon>Hyphomicrobiales</taxon>
        <taxon>Xanthobacteraceae</taxon>
        <taxon>Labrys</taxon>
    </lineage>
</organism>
<dbReference type="EMBL" id="JAUSVK010000001">
    <property type="protein sequence ID" value="MDQ0390303.1"/>
    <property type="molecule type" value="Genomic_DNA"/>
</dbReference>
<feature type="transmembrane region" description="Helical" evidence="7">
    <location>
        <begin position="12"/>
        <end position="31"/>
    </location>
</feature>
<evidence type="ECO:0000313" key="9">
    <source>
        <dbReference type="EMBL" id="MDQ0390303.1"/>
    </source>
</evidence>
<dbReference type="PANTHER" id="PTHR30151">
    <property type="entry name" value="ALKANE SULFONATE ABC TRANSPORTER-RELATED, MEMBRANE SUBUNIT"/>
    <property type="match status" value="1"/>
</dbReference>
<dbReference type="InterPro" id="IPR035906">
    <property type="entry name" value="MetI-like_sf"/>
</dbReference>
<evidence type="ECO:0000256" key="1">
    <source>
        <dbReference type="ARBA" id="ARBA00004651"/>
    </source>
</evidence>
<evidence type="ECO:0000256" key="7">
    <source>
        <dbReference type="RuleBase" id="RU363032"/>
    </source>
</evidence>
<comment type="similarity">
    <text evidence="7">Belongs to the binding-protein-dependent transport system permease family.</text>
</comment>
<sequence>MNASSAARDRWISVAVFLAIVAIWQLLSIAYPVEAAPGEPMVAGWQVLFSRTFLFMADYWQGGLGVPAVSEGAPRSYEAAALSLLSHSLYTLTRLACGLFAGGVLGLALGLAISWSRWTRRLVDLPVQFLRTLPLLAMVPLFQLWFGTEFIGEILFVAYGIGVIVFAGTVNAVRNVPQIYIDNARTLGASQARLYRTVILPAILPEMRSTVLLSLGAGWGAVLGAEYLGAQSGLGYIIVYAQQFAFLDRMFLVALLFILYTSLSYWLVSRITERMLEWAPPSQRR</sequence>
<accession>A0ABU0F8A6</accession>
<reference evidence="9 10" key="1">
    <citation type="submission" date="2023-07" db="EMBL/GenBank/DDBJ databases">
        <title>Genomic Encyclopedia of Type Strains, Phase IV (KMG-IV): sequencing the most valuable type-strain genomes for metagenomic binning, comparative biology and taxonomic classification.</title>
        <authorList>
            <person name="Goeker M."/>
        </authorList>
    </citation>
    <scope>NUCLEOTIDE SEQUENCE [LARGE SCALE GENOMIC DNA]</scope>
    <source>
        <strain evidence="9 10">DSM 5896</strain>
    </source>
</reference>
<proteinExistence type="inferred from homology"/>
<dbReference type="Proteomes" id="UP001237448">
    <property type="component" value="Unassembled WGS sequence"/>
</dbReference>
<dbReference type="Gene3D" id="1.10.3720.10">
    <property type="entry name" value="MetI-like"/>
    <property type="match status" value="1"/>
</dbReference>
<protein>
    <submittedName>
        <fullName evidence="9">Sulfonate transport system permease protein</fullName>
    </submittedName>
</protein>
<evidence type="ECO:0000313" key="10">
    <source>
        <dbReference type="Proteomes" id="UP001237448"/>
    </source>
</evidence>
<keyword evidence="5 7" id="KW-1133">Transmembrane helix</keyword>
<comment type="caution">
    <text evidence="9">The sequence shown here is derived from an EMBL/GenBank/DDBJ whole genome shotgun (WGS) entry which is preliminary data.</text>
</comment>
<dbReference type="RefSeq" id="WP_307421465.1">
    <property type="nucleotide sequence ID" value="NZ_JAUSVK010000001.1"/>
</dbReference>
<evidence type="ECO:0000256" key="5">
    <source>
        <dbReference type="ARBA" id="ARBA00022989"/>
    </source>
</evidence>
<keyword evidence="4 7" id="KW-0812">Transmembrane</keyword>
<comment type="subcellular location">
    <subcellularLocation>
        <location evidence="1 7">Cell membrane</location>
        <topology evidence="1 7">Multi-pass membrane protein</topology>
    </subcellularLocation>
</comment>
<gene>
    <name evidence="9" type="ORF">J3R73_000095</name>
</gene>
<evidence type="ECO:0000256" key="3">
    <source>
        <dbReference type="ARBA" id="ARBA00022475"/>
    </source>
</evidence>
<keyword evidence="3" id="KW-1003">Cell membrane</keyword>
<feature type="transmembrane region" description="Helical" evidence="7">
    <location>
        <begin position="211"/>
        <end position="230"/>
    </location>
</feature>
<evidence type="ECO:0000259" key="8">
    <source>
        <dbReference type="PROSITE" id="PS50928"/>
    </source>
</evidence>
<keyword evidence="2 7" id="KW-0813">Transport</keyword>
<feature type="transmembrane region" description="Helical" evidence="7">
    <location>
        <begin position="128"/>
        <end position="148"/>
    </location>
</feature>
<dbReference type="CDD" id="cd06261">
    <property type="entry name" value="TM_PBP2"/>
    <property type="match status" value="1"/>
</dbReference>
<dbReference type="InterPro" id="IPR000515">
    <property type="entry name" value="MetI-like"/>
</dbReference>
<feature type="transmembrane region" description="Helical" evidence="7">
    <location>
        <begin position="92"/>
        <end position="116"/>
    </location>
</feature>